<dbReference type="CDD" id="cd02252">
    <property type="entry name" value="nylC_like"/>
    <property type="match status" value="1"/>
</dbReference>
<gene>
    <name evidence="2" type="ORF">HAD_05920</name>
</gene>
<accession>A0A069E4N9</accession>
<dbReference type="Gene3D" id="3.60.70.12">
    <property type="entry name" value="L-amino peptidase D-ALA esterase/amidase"/>
    <property type="match status" value="1"/>
</dbReference>
<comment type="caution">
    <text evidence="2">The sequence shown here is derived from an EMBL/GenBank/DDBJ whole genome shotgun (WGS) entry which is preliminary data.</text>
</comment>
<dbReference type="eggNOG" id="COG3191">
    <property type="taxonomic scope" value="Bacteria"/>
</dbReference>
<dbReference type="OrthoDB" id="9808347at2"/>
<reference evidence="2 3" key="1">
    <citation type="journal article" date="2014" name="Antonie Van Leeuwenhoek">
        <title>Hyphomonas beringensis sp. nov. and Hyphomonas chukchiensis sp. nov., isolated from surface seawater of the Bering Sea and Chukchi Sea.</title>
        <authorList>
            <person name="Li C."/>
            <person name="Lai Q."/>
            <person name="Li G."/>
            <person name="Dong C."/>
            <person name="Wang J."/>
            <person name="Liao Y."/>
            <person name="Shao Z."/>
        </authorList>
    </citation>
    <scope>NUCLEOTIDE SEQUENCE [LARGE SCALE GENOMIC DNA]</scope>
    <source>
        <strain evidence="2 3">MHS-3</strain>
    </source>
</reference>
<evidence type="ECO:0000256" key="1">
    <source>
        <dbReference type="ARBA" id="ARBA00007068"/>
    </source>
</evidence>
<dbReference type="STRING" id="1280949.HAD_05920"/>
<dbReference type="SUPFAM" id="SSF56266">
    <property type="entry name" value="DmpA/ArgJ-like"/>
    <property type="match status" value="1"/>
</dbReference>
<dbReference type="PATRIC" id="fig|1280949.3.peg.1202"/>
<name>A0A069E4N9_9PROT</name>
<dbReference type="AlphaFoldDB" id="A0A069E4N9"/>
<comment type="similarity">
    <text evidence="1">Belongs to the peptidase S58 family.</text>
</comment>
<evidence type="ECO:0000313" key="3">
    <source>
        <dbReference type="Proteomes" id="UP000027446"/>
    </source>
</evidence>
<keyword evidence="3" id="KW-1185">Reference proteome</keyword>
<evidence type="ECO:0000313" key="2">
    <source>
        <dbReference type="EMBL" id="KCZ85195.1"/>
    </source>
</evidence>
<dbReference type="Pfam" id="PF03576">
    <property type="entry name" value="Peptidase_S58"/>
    <property type="match status" value="1"/>
</dbReference>
<sequence>MATTAGKRNLITDVAGVRVGQAQDARIDTGVTVILPDKPAVAACAVAGGGPGTRETDLLSAGTLVDRVDAIFLSGGSAFGLGAADGVMAGLKQAGRGFSLVDRPGVPPTPIVPGAILYDLANGGDKNWEGIAPYAALGLEAFNTAAQDFSLGRAGAGQGARAGQHPGGTGSASAVTAEGVTVGALACVNSFGSVLMPGTDAYWAWPYEMAGEFGGGRPPADFSMDPEDWGAAKANPVLGQNTTIACIVTDAALTPANARRVAQMALSGFSRAIRPVFAPFDGDAVFVLSTKGEASPAPDPLTVTRIGELAASTLARAIARGVHEARRQTGAVV</sequence>
<proteinExistence type="inferred from homology"/>
<dbReference type="InterPro" id="IPR016117">
    <property type="entry name" value="ArgJ-like_dom_sf"/>
</dbReference>
<dbReference type="Proteomes" id="UP000027446">
    <property type="component" value="Unassembled WGS sequence"/>
</dbReference>
<dbReference type="PANTHER" id="PTHR36512">
    <property type="entry name" value="D-AMINOPEPTIDASE"/>
    <property type="match status" value="1"/>
</dbReference>
<protein>
    <submittedName>
        <fullName evidence="2">T4 family peptidase</fullName>
    </submittedName>
</protein>
<dbReference type="InterPro" id="IPR005321">
    <property type="entry name" value="Peptidase_S58_DmpA"/>
</dbReference>
<dbReference type="GO" id="GO:0004177">
    <property type="term" value="F:aminopeptidase activity"/>
    <property type="evidence" value="ECO:0007669"/>
    <property type="project" value="TreeGrafter"/>
</dbReference>
<dbReference type="RefSeq" id="WP_035569966.1">
    <property type="nucleotide sequence ID" value="NZ_ARYH01000001.1"/>
</dbReference>
<organism evidence="2 3">
    <name type="scientific">Hyphomonas adhaerens MHS-3</name>
    <dbReference type="NCBI Taxonomy" id="1280949"/>
    <lineage>
        <taxon>Bacteria</taxon>
        <taxon>Pseudomonadati</taxon>
        <taxon>Pseudomonadota</taxon>
        <taxon>Alphaproteobacteria</taxon>
        <taxon>Hyphomonadales</taxon>
        <taxon>Hyphomonadaceae</taxon>
        <taxon>Hyphomonas</taxon>
    </lineage>
</organism>
<dbReference type="EMBL" id="ARYH01000001">
    <property type="protein sequence ID" value="KCZ85195.1"/>
    <property type="molecule type" value="Genomic_DNA"/>
</dbReference>
<dbReference type="PANTHER" id="PTHR36512:SF3">
    <property type="entry name" value="BLR5678 PROTEIN"/>
    <property type="match status" value="1"/>
</dbReference>